<dbReference type="Proteomes" id="UP000325113">
    <property type="component" value="Unassembled WGS sequence"/>
</dbReference>
<dbReference type="AlphaFoldDB" id="A0A5A8DCL0"/>
<evidence type="ECO:0000313" key="3">
    <source>
        <dbReference type="EMBL" id="KAA0162277.1"/>
    </source>
</evidence>
<protein>
    <recommendedName>
        <fullName evidence="2">Lipoyl-binding domain-containing protein</fullName>
    </recommendedName>
</protein>
<name>A0A5A8DCL0_CAFRO</name>
<dbReference type="PANTHER" id="PTHR23151">
    <property type="entry name" value="DIHYDROLIPOAMIDE ACETYL/SUCCINYL-TRANSFERASE-RELATED"/>
    <property type="match status" value="1"/>
</dbReference>
<dbReference type="SUPFAM" id="SSF51230">
    <property type="entry name" value="Single hybrid motif"/>
    <property type="match status" value="1"/>
</dbReference>
<evidence type="ECO:0000313" key="4">
    <source>
        <dbReference type="Proteomes" id="UP000325113"/>
    </source>
</evidence>
<dbReference type="PANTHER" id="PTHR23151:SF90">
    <property type="entry name" value="DIHYDROLIPOYLLYSINE-RESIDUE ACETYLTRANSFERASE COMPONENT OF PYRUVATE DEHYDROGENASE COMPLEX, MITOCHONDRIAL-RELATED"/>
    <property type="match status" value="1"/>
</dbReference>
<comment type="caution">
    <text evidence="3">The sequence shown here is derived from an EMBL/GenBank/DDBJ whole genome shotgun (WGS) entry which is preliminary data.</text>
</comment>
<dbReference type="Pfam" id="PF00364">
    <property type="entry name" value="Biotin_lipoyl"/>
    <property type="match status" value="1"/>
</dbReference>
<dbReference type="FunFam" id="2.40.50.100:FF:000010">
    <property type="entry name" value="Acetyltransferase component of pyruvate dehydrogenase complex"/>
    <property type="match status" value="1"/>
</dbReference>
<dbReference type="Gene3D" id="2.40.50.100">
    <property type="match status" value="1"/>
</dbReference>
<accession>A0A5A8DCL0</accession>
<dbReference type="GO" id="GO:0004742">
    <property type="term" value="F:dihydrolipoyllysine-residue acetyltransferase activity"/>
    <property type="evidence" value="ECO:0007669"/>
    <property type="project" value="TreeGrafter"/>
</dbReference>
<reference evidence="3 4" key="1">
    <citation type="submission" date="2019-07" db="EMBL/GenBank/DDBJ databases">
        <title>Genomes of Cafeteria roenbergensis.</title>
        <authorList>
            <person name="Fischer M.G."/>
            <person name="Hackl T."/>
            <person name="Roman M."/>
        </authorList>
    </citation>
    <scope>NUCLEOTIDE SEQUENCE [LARGE SCALE GENOMIC DNA]</scope>
    <source>
        <strain evidence="3 4">Cflag</strain>
    </source>
</reference>
<dbReference type="CDD" id="cd06849">
    <property type="entry name" value="lipoyl_domain"/>
    <property type="match status" value="1"/>
</dbReference>
<dbReference type="InterPro" id="IPR011053">
    <property type="entry name" value="Single_hybrid_motif"/>
</dbReference>
<sequence length="172" mass="18035">MAVALRESPFFARCMSSFPEHTIVRMPSLSPTMEAGNLVEWLVAEGGEFAAGDELASIQTDKAEVSLEATDDGFLAKILVQGGTDDIPISTPIAVTVDDADLLDAFKEFTVDDAPPAKASPAASGYVAFERWGRSLSRSAAGGALIGEQAKYVAEFGATGMEDPSIADEETA</sequence>
<feature type="domain" description="Lipoyl-binding" evidence="2">
    <location>
        <begin position="21"/>
        <end position="97"/>
    </location>
</feature>
<evidence type="ECO:0000259" key="2">
    <source>
        <dbReference type="PROSITE" id="PS50968"/>
    </source>
</evidence>
<proteinExistence type="predicted"/>
<dbReference type="EMBL" id="VLTM01000028">
    <property type="protein sequence ID" value="KAA0162277.1"/>
    <property type="molecule type" value="Genomic_DNA"/>
</dbReference>
<organism evidence="3 4">
    <name type="scientific">Cafeteria roenbergensis</name>
    <name type="common">Marine flagellate</name>
    <dbReference type="NCBI Taxonomy" id="33653"/>
    <lineage>
        <taxon>Eukaryota</taxon>
        <taxon>Sar</taxon>
        <taxon>Stramenopiles</taxon>
        <taxon>Bigyra</taxon>
        <taxon>Opalozoa</taxon>
        <taxon>Bicosoecida</taxon>
        <taxon>Cafeteriaceae</taxon>
        <taxon>Cafeteria</taxon>
    </lineage>
</organism>
<dbReference type="GO" id="GO:0045254">
    <property type="term" value="C:pyruvate dehydrogenase complex"/>
    <property type="evidence" value="ECO:0007669"/>
    <property type="project" value="InterPro"/>
</dbReference>
<dbReference type="InterPro" id="IPR000089">
    <property type="entry name" value="Biotin_lipoyl"/>
</dbReference>
<gene>
    <name evidence="3" type="ORF">FNF31_03319</name>
</gene>
<evidence type="ECO:0000256" key="1">
    <source>
        <dbReference type="ARBA" id="ARBA00022823"/>
    </source>
</evidence>
<dbReference type="PROSITE" id="PS50968">
    <property type="entry name" value="BIOTINYL_LIPOYL"/>
    <property type="match status" value="1"/>
</dbReference>
<dbReference type="GO" id="GO:0006086">
    <property type="term" value="P:pyruvate decarboxylation to acetyl-CoA"/>
    <property type="evidence" value="ECO:0007669"/>
    <property type="project" value="InterPro"/>
</dbReference>
<keyword evidence="1" id="KW-0450">Lipoyl</keyword>
<dbReference type="InterPro" id="IPR045257">
    <property type="entry name" value="E2/Pdx1"/>
</dbReference>